<dbReference type="EMBL" id="CP121756">
    <property type="protein sequence ID" value="WGE08087.1"/>
    <property type="molecule type" value="Genomic_DNA"/>
</dbReference>
<accession>A0AC61YYD3</accession>
<organism evidence="1 2">
    <name type="scientific">Bacillus subtilis</name>
    <dbReference type="NCBI Taxonomy" id="1423"/>
    <lineage>
        <taxon>Bacteria</taxon>
        <taxon>Bacillati</taxon>
        <taxon>Bacillota</taxon>
        <taxon>Bacilli</taxon>
        <taxon>Bacillales</taxon>
        <taxon>Bacillaceae</taxon>
        <taxon>Bacillus</taxon>
    </lineage>
</organism>
<evidence type="ECO:0000313" key="1">
    <source>
        <dbReference type="EMBL" id="WGE08087.1"/>
    </source>
</evidence>
<evidence type="ECO:0000313" key="2">
    <source>
        <dbReference type="Proteomes" id="UP001217185"/>
    </source>
</evidence>
<protein>
    <submittedName>
        <fullName evidence="1">CotZ-related putative spore coat protein</fullName>
    </submittedName>
</protein>
<name>A0AC61YYD3_BACIU</name>
<proteinExistence type="predicted"/>
<sequence>MTCCIIEKLKRIQINEKQIKVDECFAVTPVFLINREGEHFIASGISNGELFQTCYFKVISVNELRKCAVLELLVPCCKKTLCANKVLYRSDSRILIDISFFSGIGEVKIPVYDYLILKPSIKDKFEMCFLTNENKTGVLWNNESNFANTATVTLHHKDTKNSSIKIILQTKENIYSLGVNKGESCSITVKDLECLKIESSKRKSKGQIDVQLNHIIKSIKYF</sequence>
<dbReference type="Proteomes" id="UP001217185">
    <property type="component" value="Chromosome"/>
</dbReference>
<gene>
    <name evidence="1" type="ORF">P5658_05360</name>
</gene>
<reference evidence="1" key="1">
    <citation type="submission" date="2025-02" db="EMBL/GenBank/DDBJ databases">
        <title>Complete genome sequences of 52 Bacillus and Priestia strains isolated from West-African fermentations and 26 reference strains from the DSMZ collection.</title>
        <authorList>
            <person name="Wiedenbein E.S."/>
            <person name="Canoy T.S."/>
            <person name="Hui Y."/>
            <person name="Parkouda C."/>
            <person name="Dawende C."/>
            <person name="Ametefe E."/>
            <person name="Jespersen L."/>
            <person name="Nielsen D.S."/>
        </authorList>
    </citation>
    <scope>NUCLEOTIDE SEQUENCE</scope>
    <source>
        <strain evidence="1">PRO122</strain>
    </source>
</reference>